<reference evidence="2" key="1">
    <citation type="journal article" date="2014" name="Genome Biol. Evol.">
        <title>Pangenome evidence for extensive interdomain horizontal transfer affecting lineage core and shell genes in uncultured planktonic thaumarchaeota and euryarchaeota.</title>
        <authorList>
            <person name="Deschamps P."/>
            <person name="Zivanovic Y."/>
            <person name="Moreira D."/>
            <person name="Rodriguez-Valera F."/>
            <person name="Lopez-Garcia P."/>
        </authorList>
    </citation>
    <scope>NUCLEOTIDE SEQUENCE</scope>
</reference>
<evidence type="ECO:0000313" key="2">
    <source>
        <dbReference type="EMBL" id="AIF20246.1"/>
    </source>
</evidence>
<name>A0A075HV64_9EURY</name>
<accession>A0A075HV64</accession>
<dbReference type="InterPro" id="IPR025487">
    <property type="entry name" value="DUF4379"/>
</dbReference>
<dbReference type="EMBL" id="KF901159">
    <property type="protein sequence ID" value="AIF20246.1"/>
    <property type="molecule type" value="Genomic_DNA"/>
</dbReference>
<dbReference type="Pfam" id="PF14311">
    <property type="entry name" value="DUF4379"/>
    <property type="match status" value="1"/>
</dbReference>
<sequence length="189" mass="21500">MAISVTNRLSSLFPEVANEWHPTKNGNLSPDDFVYGSHKRVWWLCSNDSDHEWKTKIFQRTGKETGCPSCAKYGIDISAPTRFYVLRIENHAGIWWWKGGISVDPERRAGQIKSSLKSAGMLLDVVVHETIEYDTGKEALELEIALLHKEEIRISTKEVFSGCSELYSCNPLQWARESGLIVERKMKNA</sequence>
<proteinExistence type="predicted"/>
<protein>
    <recommendedName>
        <fullName evidence="1">Treble clef zinc finger domain-containing protein</fullName>
    </recommendedName>
</protein>
<organism evidence="2">
    <name type="scientific">uncultured marine group II/III euryarchaeote KM3_88_H06</name>
    <dbReference type="NCBI Taxonomy" id="1456537"/>
    <lineage>
        <taxon>Archaea</taxon>
        <taxon>Methanobacteriati</taxon>
        <taxon>Methanobacteriota</taxon>
        <taxon>environmental samples</taxon>
    </lineage>
</organism>
<evidence type="ECO:0000259" key="1">
    <source>
        <dbReference type="Pfam" id="PF14311"/>
    </source>
</evidence>
<dbReference type="AlphaFoldDB" id="A0A075HV64"/>
<feature type="domain" description="Treble clef zinc finger" evidence="1">
    <location>
        <begin position="17"/>
        <end position="72"/>
    </location>
</feature>